<dbReference type="InterPro" id="IPR043132">
    <property type="entry name" value="BCAT-like_C"/>
</dbReference>
<dbReference type="FunFam" id="3.20.10.10:FF:000002">
    <property type="entry name" value="D-alanine aminotransferase"/>
    <property type="match status" value="1"/>
</dbReference>
<comment type="function">
    <text evidence="10">Involved in the biosynthesis of p-aminobenzoate (PABA), a precursor of tetrahydrofolate. Converts 4-amino-4-deoxychorismate into 4-aminobenzoate (PABA) and pyruvate.</text>
</comment>
<keyword evidence="6 15" id="KW-0456">Lyase</keyword>
<evidence type="ECO:0000256" key="1">
    <source>
        <dbReference type="ARBA" id="ARBA00001933"/>
    </source>
</evidence>
<comment type="pathway">
    <text evidence="7">Cofactor biosynthesis; tetrahydrofolate biosynthesis; 4-aminobenzoate from chorismate: step 2/2.</text>
</comment>
<organism evidence="15 16">
    <name type="scientific">Blochmanniella floridana</name>
    <dbReference type="NCBI Taxonomy" id="203907"/>
    <lineage>
        <taxon>Bacteria</taxon>
        <taxon>Pseudomonadati</taxon>
        <taxon>Pseudomonadota</taxon>
        <taxon>Gammaproteobacteria</taxon>
        <taxon>Enterobacterales</taxon>
        <taxon>Enterobacteriaceae</taxon>
        <taxon>ant endosymbionts</taxon>
        <taxon>Candidatus Blochmanniella</taxon>
    </lineage>
</organism>
<dbReference type="AlphaFoldDB" id="Q7VR22"/>
<sequence>MYWINGVLTKKISLDVRALHFGDGFFTTAKIYNGKIHLFNWHMERLKVSARRLMFNNVNYDILYEEIFQSILNYNADGIIKIIISRINKNKKYGYKSDNYSDLYRIIRISPLPKYYSQWFHLGVRLKTSKIRLSRNSFFAGIKHLNRLEQVMISYDINNDDKADEALVLDTDSNVIECCSANIFWRQKNQVFTPSLLYAGVNGVMRQLIIRLLPKLGYSIQEVMVGIERLKSVDEVFITNSLLPLAPVNSINDYFYTNNELCNILKNYVIDE</sequence>
<evidence type="ECO:0000256" key="11">
    <source>
        <dbReference type="ARBA" id="ARBA00069174"/>
    </source>
</evidence>
<comment type="subunit">
    <text evidence="3">Homodimer.</text>
</comment>
<comment type="cofactor">
    <cofactor evidence="1 14">
        <name>pyridoxal 5'-phosphate</name>
        <dbReference type="ChEBI" id="CHEBI:597326"/>
    </cofactor>
</comment>
<evidence type="ECO:0000313" key="15">
    <source>
        <dbReference type="EMBL" id="CAD83468.1"/>
    </source>
</evidence>
<dbReference type="InterPro" id="IPR001544">
    <property type="entry name" value="Aminotrans_IV"/>
</dbReference>
<dbReference type="STRING" id="203907.Bfl402"/>
<keyword evidence="16" id="KW-1185">Reference proteome</keyword>
<evidence type="ECO:0000256" key="10">
    <source>
        <dbReference type="ARBA" id="ARBA00054027"/>
    </source>
</evidence>
<dbReference type="Gene3D" id="3.30.470.10">
    <property type="match status" value="1"/>
</dbReference>
<dbReference type="Gene3D" id="3.20.10.10">
    <property type="entry name" value="D-amino Acid Aminotransferase, subunit A, domain 2"/>
    <property type="match status" value="1"/>
</dbReference>
<dbReference type="Pfam" id="PF01063">
    <property type="entry name" value="Aminotran_4"/>
    <property type="match status" value="1"/>
</dbReference>
<dbReference type="GO" id="GO:0046656">
    <property type="term" value="P:folic acid biosynthetic process"/>
    <property type="evidence" value="ECO:0007669"/>
    <property type="project" value="UniProtKB-KW"/>
</dbReference>
<dbReference type="InterPro" id="IPR043131">
    <property type="entry name" value="BCAT-like_N"/>
</dbReference>
<dbReference type="NCBIfam" id="TIGR03461">
    <property type="entry name" value="pabC_Proteo"/>
    <property type="match status" value="1"/>
</dbReference>
<keyword evidence="5" id="KW-0289">Folate biosynthesis</keyword>
<evidence type="ECO:0000256" key="4">
    <source>
        <dbReference type="ARBA" id="ARBA00022898"/>
    </source>
</evidence>
<dbReference type="GO" id="GO:0030170">
    <property type="term" value="F:pyridoxal phosphate binding"/>
    <property type="evidence" value="ECO:0007669"/>
    <property type="project" value="InterPro"/>
</dbReference>
<dbReference type="GO" id="GO:0005829">
    <property type="term" value="C:cytosol"/>
    <property type="evidence" value="ECO:0007669"/>
    <property type="project" value="TreeGrafter"/>
</dbReference>
<evidence type="ECO:0000256" key="14">
    <source>
        <dbReference type="RuleBase" id="RU004516"/>
    </source>
</evidence>
<evidence type="ECO:0000256" key="6">
    <source>
        <dbReference type="ARBA" id="ARBA00023239"/>
    </source>
</evidence>
<accession>Q7VR22</accession>
<dbReference type="OrthoDB" id="9805628at2"/>
<dbReference type="KEGG" id="bfl:Bfl402"/>
<evidence type="ECO:0000256" key="13">
    <source>
        <dbReference type="RuleBase" id="RU004106"/>
    </source>
</evidence>
<comment type="similarity">
    <text evidence="2 13">Belongs to the class-IV pyridoxal-phosphate-dependent aminotransferase family.</text>
</comment>
<evidence type="ECO:0000256" key="12">
    <source>
        <dbReference type="NCBIfam" id="TIGR03461"/>
    </source>
</evidence>
<evidence type="ECO:0000256" key="7">
    <source>
        <dbReference type="ARBA" id="ARBA00035633"/>
    </source>
</evidence>
<dbReference type="PROSITE" id="PS00770">
    <property type="entry name" value="AA_TRANSFER_CLASS_4"/>
    <property type="match status" value="1"/>
</dbReference>
<dbReference type="SUPFAM" id="SSF56752">
    <property type="entry name" value="D-aminoacid aminotransferase-like PLP-dependent enzymes"/>
    <property type="match status" value="1"/>
</dbReference>
<proteinExistence type="inferred from homology"/>
<evidence type="ECO:0000256" key="9">
    <source>
        <dbReference type="ARBA" id="ARBA00049529"/>
    </source>
</evidence>
<dbReference type="NCBIfam" id="NF004761">
    <property type="entry name" value="PRK06092.1"/>
    <property type="match status" value="1"/>
</dbReference>
<dbReference type="EMBL" id="BX248583">
    <property type="protein sequence ID" value="CAD83468.1"/>
    <property type="molecule type" value="Genomic_DNA"/>
</dbReference>
<dbReference type="HOGENOM" id="CLU_020844_2_1_6"/>
<evidence type="ECO:0000256" key="5">
    <source>
        <dbReference type="ARBA" id="ARBA00022909"/>
    </source>
</evidence>
<dbReference type="PANTHER" id="PTHR42743:SF2">
    <property type="entry name" value="AMINODEOXYCHORISMATE LYASE"/>
    <property type="match status" value="1"/>
</dbReference>
<evidence type="ECO:0000256" key="8">
    <source>
        <dbReference type="ARBA" id="ARBA00035676"/>
    </source>
</evidence>
<dbReference type="InterPro" id="IPR018300">
    <property type="entry name" value="Aminotrans_IV_CS"/>
</dbReference>
<dbReference type="EC" id="4.1.3.38" evidence="8 12"/>
<evidence type="ECO:0000256" key="2">
    <source>
        <dbReference type="ARBA" id="ARBA00009320"/>
    </source>
</evidence>
<reference evidence="15 16" key="1">
    <citation type="journal article" date="2003" name="Proc. Natl. Acad. Sci. U.S.A.">
        <title>The genome sequence of Blochmannia floridanus: comparative analysis of reduced genomes.</title>
        <authorList>
            <person name="Gil R."/>
            <person name="Silva F.J."/>
            <person name="Zientz E."/>
            <person name="Delmotte F."/>
            <person name="Gonzalez-Candelas F."/>
            <person name="Latorre A."/>
            <person name="Rausell C."/>
            <person name="Kramerbeek J."/>
            <person name="Gadau J."/>
            <person name="Hoelldobler B."/>
            <person name="van Ham R.C.H.J."/>
            <person name="Gross R."/>
            <person name="Moya A."/>
        </authorList>
    </citation>
    <scope>NUCLEOTIDE SEQUENCE [LARGE SCALE GENOMIC DNA]</scope>
</reference>
<protein>
    <recommendedName>
        <fullName evidence="11 12">Aminodeoxychorismate lyase</fullName>
        <ecNumber evidence="8 12">4.1.3.38</ecNumber>
    </recommendedName>
</protein>
<gene>
    <name evidence="15" type="primary">pabC</name>
    <name evidence="15" type="ordered locus">Bfl402</name>
</gene>
<comment type="catalytic activity">
    <reaction evidence="9">
        <text>4-amino-4-deoxychorismate = 4-aminobenzoate + pyruvate + H(+)</text>
        <dbReference type="Rhea" id="RHEA:16201"/>
        <dbReference type="ChEBI" id="CHEBI:15361"/>
        <dbReference type="ChEBI" id="CHEBI:15378"/>
        <dbReference type="ChEBI" id="CHEBI:17836"/>
        <dbReference type="ChEBI" id="CHEBI:58406"/>
        <dbReference type="EC" id="4.1.3.38"/>
    </reaction>
</comment>
<keyword evidence="4 14" id="KW-0663">Pyridoxal phosphate</keyword>
<dbReference type="GO" id="GO:0008696">
    <property type="term" value="F:4-amino-4-deoxychorismate lyase activity"/>
    <property type="evidence" value="ECO:0007669"/>
    <property type="project" value="UniProtKB-UniRule"/>
</dbReference>
<evidence type="ECO:0000256" key="3">
    <source>
        <dbReference type="ARBA" id="ARBA00011738"/>
    </source>
</evidence>
<dbReference type="InterPro" id="IPR036038">
    <property type="entry name" value="Aminotransferase-like"/>
</dbReference>
<dbReference type="InterPro" id="IPR050571">
    <property type="entry name" value="Class-IV_PLP-Dep_Aminotrnsfr"/>
</dbReference>
<dbReference type="GO" id="GO:0008153">
    <property type="term" value="P:4-aminobenzoate biosynthetic process"/>
    <property type="evidence" value="ECO:0007669"/>
    <property type="project" value="UniProtKB-UniRule"/>
</dbReference>
<evidence type="ECO:0000313" key="16">
    <source>
        <dbReference type="Proteomes" id="UP000002192"/>
    </source>
</evidence>
<dbReference type="Proteomes" id="UP000002192">
    <property type="component" value="Chromosome"/>
</dbReference>
<dbReference type="InterPro" id="IPR017824">
    <property type="entry name" value="Aminodeoxychorismate_lyase_IV"/>
</dbReference>
<dbReference type="PANTHER" id="PTHR42743">
    <property type="entry name" value="AMINO-ACID AMINOTRANSFERASE"/>
    <property type="match status" value="1"/>
</dbReference>
<dbReference type="eggNOG" id="COG0115">
    <property type="taxonomic scope" value="Bacteria"/>
</dbReference>
<name>Q7VR22_BLOFL</name>